<organism evidence="1 2">
    <name type="scientific">Catharanthus roseus</name>
    <name type="common">Madagascar periwinkle</name>
    <name type="synonym">Vinca rosea</name>
    <dbReference type="NCBI Taxonomy" id="4058"/>
    <lineage>
        <taxon>Eukaryota</taxon>
        <taxon>Viridiplantae</taxon>
        <taxon>Streptophyta</taxon>
        <taxon>Embryophyta</taxon>
        <taxon>Tracheophyta</taxon>
        <taxon>Spermatophyta</taxon>
        <taxon>Magnoliopsida</taxon>
        <taxon>eudicotyledons</taxon>
        <taxon>Gunneridae</taxon>
        <taxon>Pentapetalae</taxon>
        <taxon>asterids</taxon>
        <taxon>lamiids</taxon>
        <taxon>Gentianales</taxon>
        <taxon>Apocynaceae</taxon>
        <taxon>Rauvolfioideae</taxon>
        <taxon>Vinceae</taxon>
        <taxon>Catharanthinae</taxon>
        <taxon>Catharanthus</taxon>
    </lineage>
</organism>
<sequence length="143" mass="16967">MKAKEKGMGKELIIGFKDTSLSLSLNRFLLYHEFYFKELKLFLELYTSFVILVGNEMEFLGKLISLLYCREELRGLSPLKEIEHQSDLVTVDYGVNLQMSFDLIPLFIYYALRIGKMQQLEYFRYLYFNNHDAFATNRKKFGI</sequence>
<proteinExistence type="predicted"/>
<dbReference type="Proteomes" id="UP001060085">
    <property type="component" value="Linkage Group LG03"/>
</dbReference>
<accession>A0ACC0BJX9</accession>
<dbReference type="EMBL" id="CM044703">
    <property type="protein sequence ID" value="KAI5672878.1"/>
    <property type="molecule type" value="Genomic_DNA"/>
</dbReference>
<protein>
    <submittedName>
        <fullName evidence="1">Uncharacterized protein</fullName>
    </submittedName>
</protein>
<gene>
    <name evidence="1" type="ORF">M9H77_13242</name>
</gene>
<reference evidence="2" key="1">
    <citation type="journal article" date="2023" name="Nat. Plants">
        <title>Single-cell RNA sequencing provides a high-resolution roadmap for understanding the multicellular compartmentation of specialized metabolism.</title>
        <authorList>
            <person name="Sun S."/>
            <person name="Shen X."/>
            <person name="Li Y."/>
            <person name="Li Y."/>
            <person name="Wang S."/>
            <person name="Li R."/>
            <person name="Zhang H."/>
            <person name="Shen G."/>
            <person name="Guo B."/>
            <person name="Wei J."/>
            <person name="Xu J."/>
            <person name="St-Pierre B."/>
            <person name="Chen S."/>
            <person name="Sun C."/>
        </authorList>
    </citation>
    <scope>NUCLEOTIDE SEQUENCE [LARGE SCALE GENOMIC DNA]</scope>
</reference>
<keyword evidence="2" id="KW-1185">Reference proteome</keyword>
<comment type="caution">
    <text evidence="1">The sequence shown here is derived from an EMBL/GenBank/DDBJ whole genome shotgun (WGS) entry which is preliminary data.</text>
</comment>
<evidence type="ECO:0000313" key="1">
    <source>
        <dbReference type="EMBL" id="KAI5672878.1"/>
    </source>
</evidence>
<evidence type="ECO:0000313" key="2">
    <source>
        <dbReference type="Proteomes" id="UP001060085"/>
    </source>
</evidence>
<name>A0ACC0BJX9_CATRO</name>